<name>A0A559M1J0_9HELO</name>
<sequence>MPWTFPTGWPISRKKSLAMPGKPSIKLLIQKALAHTTSSSGILSSTVDAWADDNVVAYFFHTMEKRKLLRSTSTHLSFRIR</sequence>
<protein>
    <submittedName>
        <fullName evidence="1">Uncharacterized protein</fullName>
    </submittedName>
</protein>
<evidence type="ECO:0000313" key="1">
    <source>
        <dbReference type="EMBL" id="TVY86812.1"/>
    </source>
</evidence>
<reference evidence="1 2" key="1">
    <citation type="submission" date="2018-05" db="EMBL/GenBank/DDBJ databases">
        <title>Genome sequencing and assembly of the regulated plant pathogen Lachnellula willkommii and related sister species for the development of diagnostic species identification markers.</title>
        <authorList>
            <person name="Giroux E."/>
            <person name="Bilodeau G."/>
        </authorList>
    </citation>
    <scope>NUCLEOTIDE SEQUENCE [LARGE SCALE GENOMIC DNA]</scope>
    <source>
        <strain evidence="1 2">CBS 172.35</strain>
    </source>
</reference>
<dbReference type="EMBL" id="QGML01003058">
    <property type="protein sequence ID" value="TVY86812.1"/>
    <property type="molecule type" value="Genomic_DNA"/>
</dbReference>
<proteinExistence type="predicted"/>
<comment type="caution">
    <text evidence="1">The sequence shown here is derived from an EMBL/GenBank/DDBJ whole genome shotgun (WGS) entry which is preliminary data.</text>
</comment>
<organism evidence="1 2">
    <name type="scientific">Lachnellula willkommii</name>
    <dbReference type="NCBI Taxonomy" id="215461"/>
    <lineage>
        <taxon>Eukaryota</taxon>
        <taxon>Fungi</taxon>
        <taxon>Dikarya</taxon>
        <taxon>Ascomycota</taxon>
        <taxon>Pezizomycotina</taxon>
        <taxon>Leotiomycetes</taxon>
        <taxon>Helotiales</taxon>
        <taxon>Lachnaceae</taxon>
        <taxon>Lachnellula</taxon>
    </lineage>
</organism>
<evidence type="ECO:0000313" key="2">
    <source>
        <dbReference type="Proteomes" id="UP000315522"/>
    </source>
</evidence>
<keyword evidence="2" id="KW-1185">Reference proteome</keyword>
<accession>A0A559M1J0</accession>
<dbReference type="AlphaFoldDB" id="A0A559M1J0"/>
<dbReference type="Proteomes" id="UP000315522">
    <property type="component" value="Unassembled WGS sequence"/>
</dbReference>
<gene>
    <name evidence="1" type="ORF">LAWI1_G004837</name>
</gene>